<reference evidence="2 3" key="1">
    <citation type="submission" date="2012-02" db="EMBL/GenBank/DDBJ databases">
        <title>Whole genome shotgun sequence of Mobilicoccus pelagius NBRC 104925.</title>
        <authorList>
            <person name="Yoshida Y."/>
            <person name="Hosoyama A."/>
            <person name="Tsuchikane K."/>
            <person name="Katsumata H."/>
            <person name="Yamazaki S."/>
            <person name="Fujita N."/>
        </authorList>
    </citation>
    <scope>NUCLEOTIDE SEQUENCE [LARGE SCALE GENOMIC DNA]</scope>
    <source>
        <strain evidence="2 3">NBRC 104925</strain>
    </source>
</reference>
<name>H5UMQ5_9MICO</name>
<comment type="caution">
    <text evidence="2">The sequence shown here is derived from an EMBL/GenBank/DDBJ whole genome shotgun (WGS) entry which is preliminary data.</text>
</comment>
<dbReference type="OrthoDB" id="9803627at2"/>
<protein>
    <recommendedName>
        <fullName evidence="1">Polysaccharide pyruvyl transferase domain-containing protein</fullName>
    </recommendedName>
</protein>
<dbReference type="STRING" id="1089455.MOPEL_003_00360"/>
<organism evidence="2 3">
    <name type="scientific">Mobilicoccus pelagius NBRC 104925</name>
    <dbReference type="NCBI Taxonomy" id="1089455"/>
    <lineage>
        <taxon>Bacteria</taxon>
        <taxon>Bacillati</taxon>
        <taxon>Actinomycetota</taxon>
        <taxon>Actinomycetes</taxon>
        <taxon>Micrococcales</taxon>
        <taxon>Dermatophilaceae</taxon>
        <taxon>Mobilicoccus</taxon>
    </lineage>
</organism>
<proteinExistence type="predicted"/>
<dbReference type="eggNOG" id="COG2327">
    <property type="taxonomic scope" value="Bacteria"/>
</dbReference>
<keyword evidence="3" id="KW-1185">Reference proteome</keyword>
<sequence length="328" mass="35479">MDVVSQVAGRVERGLGGRKLGYNGRVRSQGREARRVARAVMTPACRPEALLVSTFWWEKVENFGDLLTPYLLPRLGVVPVLAPPAEADLVGVGSLLQHLDPGFQGAIWGSGLVDDRRMDLPGATCLALRGHLTRDRLGSPTVEALGDPGLLLSRRVRRRSVTYDVGVVAHYVHAEDPWLLDLVAAHPGSGDGVLFIDVAQSPRAVARQVASCRAIVSTSLHGVITADSFGIPAAWVRMPRALYGGDFKFRDHESVVRPARDRGCDSRDVGSLAELVTRACPADGDAVARARERLVTAAARIPDVVPHRRVPTWQVSIVGRGRPVHLHV</sequence>
<feature type="domain" description="Polysaccharide pyruvyl transferase" evidence="1">
    <location>
        <begin position="127"/>
        <end position="236"/>
    </location>
</feature>
<dbReference type="EMBL" id="BAFE01000003">
    <property type="protein sequence ID" value="GAB47013.1"/>
    <property type="molecule type" value="Genomic_DNA"/>
</dbReference>
<evidence type="ECO:0000313" key="2">
    <source>
        <dbReference type="EMBL" id="GAB47013.1"/>
    </source>
</evidence>
<dbReference type="Pfam" id="PF04230">
    <property type="entry name" value="PS_pyruv_trans"/>
    <property type="match status" value="1"/>
</dbReference>
<dbReference type="RefSeq" id="WP_009480911.1">
    <property type="nucleotide sequence ID" value="NZ_BAFE01000003.1"/>
</dbReference>
<accession>H5UMQ5</accession>
<evidence type="ECO:0000259" key="1">
    <source>
        <dbReference type="Pfam" id="PF04230"/>
    </source>
</evidence>
<gene>
    <name evidence="2" type="ORF">MOPEL_003_00360</name>
</gene>
<evidence type="ECO:0000313" key="3">
    <source>
        <dbReference type="Proteomes" id="UP000004367"/>
    </source>
</evidence>
<dbReference type="InterPro" id="IPR007345">
    <property type="entry name" value="Polysacch_pyruvyl_Trfase"/>
</dbReference>
<dbReference type="AlphaFoldDB" id="H5UMQ5"/>
<dbReference type="Proteomes" id="UP000004367">
    <property type="component" value="Unassembled WGS sequence"/>
</dbReference>